<proteinExistence type="predicted"/>
<keyword evidence="1" id="KW-0812">Transmembrane</keyword>
<dbReference type="eggNOG" id="ENOG5030PVM">
    <property type="taxonomic scope" value="Bacteria"/>
</dbReference>
<accession>D5USY1</accession>
<evidence type="ECO:0000313" key="2">
    <source>
        <dbReference type="EMBL" id="ADG77268.1"/>
    </source>
</evidence>
<dbReference type="EMBL" id="CP001966">
    <property type="protein sequence ID" value="ADG77268.1"/>
    <property type="molecule type" value="Genomic_DNA"/>
</dbReference>
<evidence type="ECO:0000256" key="1">
    <source>
        <dbReference type="SAM" id="Phobius"/>
    </source>
</evidence>
<evidence type="ECO:0000313" key="3">
    <source>
        <dbReference type="Proteomes" id="UP000001213"/>
    </source>
</evidence>
<keyword evidence="3" id="KW-1185">Reference proteome</keyword>
<sequence>MLVAAFAVPVIITVLIVLPQFRLDMQTVPADGAPHTVVVPADRTYAVFAETRTTVGAPSCTLARPDGAPVEQRTTGGNLTVSNRMVLSTFDTGAGPVVATCSAGMPEAGGDEVAIGRYPSMGLLLGGIFGALGFALVVGGIGLTVLIVTVVRRSK</sequence>
<reference evidence="3" key="1">
    <citation type="submission" date="2010-03" db="EMBL/GenBank/DDBJ databases">
        <title>The complete chromosome of Tsukamurella paurometabola DSM 20162.</title>
        <authorList>
            <consortium name="US DOE Joint Genome Institute (JGI-PGF)"/>
            <person name="Lucas S."/>
            <person name="Copeland A."/>
            <person name="Lapidus A."/>
            <person name="Glavina del Rio T."/>
            <person name="Dalin E."/>
            <person name="Tice H."/>
            <person name="Bruce D."/>
            <person name="Goodwin L."/>
            <person name="Pitluck S."/>
            <person name="Kyrpides N."/>
            <person name="Mavromatis K."/>
            <person name="Ivanova N."/>
            <person name="Mikhailova N."/>
            <person name="Munk A.C."/>
            <person name="Brettin T."/>
            <person name="Detter J.C."/>
            <person name="Tapia R."/>
            <person name="Han C."/>
            <person name="Larimer F."/>
            <person name="Land M."/>
            <person name="Hauser L."/>
            <person name="Markowitz V."/>
            <person name="Cheng J.-F."/>
            <person name="Hugenholtz P."/>
            <person name="Woyke T."/>
            <person name="Wu D."/>
            <person name="Jando M."/>
            <person name="Brambilla E."/>
            <person name="Klenk H.-P."/>
            <person name="Eisen J.A."/>
        </authorList>
    </citation>
    <scope>NUCLEOTIDE SEQUENCE [LARGE SCALE GENOMIC DNA]</scope>
    <source>
        <strain evidence="3">ATCC 8368 / DSM 20162 / CCUG 35730 / CIP 100753 / JCM 10117 / KCTC 9821 / NBRC 16120 / NCIMB 702349 / NCTC 13040</strain>
    </source>
</reference>
<dbReference type="Proteomes" id="UP000001213">
    <property type="component" value="Chromosome"/>
</dbReference>
<keyword evidence="1" id="KW-0472">Membrane</keyword>
<keyword evidence="1" id="KW-1133">Transmembrane helix</keyword>
<reference evidence="2 3" key="2">
    <citation type="journal article" date="2011" name="Stand. Genomic Sci.">
        <title>Complete genome sequence of Tsukamurella paurometabola type strain (no. 33).</title>
        <authorList>
            <person name="Munk A.C."/>
            <person name="Lapidus A."/>
            <person name="Lucas S."/>
            <person name="Nolan M."/>
            <person name="Tice H."/>
            <person name="Cheng J.F."/>
            <person name="Del Rio T.G."/>
            <person name="Goodwin L."/>
            <person name="Pitluck S."/>
            <person name="Liolios K."/>
            <person name="Huntemann M."/>
            <person name="Ivanova N."/>
            <person name="Mavromatis K."/>
            <person name="Mikhailova N."/>
            <person name="Pati A."/>
            <person name="Chen A."/>
            <person name="Palaniappan K."/>
            <person name="Tapia R."/>
            <person name="Han C."/>
            <person name="Land M."/>
            <person name="Hauser L."/>
            <person name="Chang Y.J."/>
            <person name="Jeffries C.D."/>
            <person name="Brettin T."/>
            <person name="Yasawong M."/>
            <person name="Brambilla E.M."/>
            <person name="Rohde M."/>
            <person name="Sikorski J."/>
            <person name="Goker M."/>
            <person name="Detter J.C."/>
            <person name="Woyke T."/>
            <person name="Bristow J."/>
            <person name="Eisen J.A."/>
            <person name="Markowitz V."/>
            <person name="Hugenholtz P."/>
            <person name="Kyrpides N.C."/>
            <person name="Klenk H.P."/>
        </authorList>
    </citation>
    <scope>NUCLEOTIDE SEQUENCE [LARGE SCALE GENOMIC DNA]</scope>
    <source>
        <strain evidence="3">ATCC 8368 / DSM 20162 / CCUG 35730 / CIP 100753 / JCM 10117 / KCTC 9821 / NBRC 16120 / NCIMB 702349 / NCTC 13040</strain>
    </source>
</reference>
<feature type="transmembrane region" description="Helical" evidence="1">
    <location>
        <begin position="128"/>
        <end position="151"/>
    </location>
</feature>
<gene>
    <name evidence="2" type="ordered locus">Tpau_0630</name>
</gene>
<dbReference type="HOGENOM" id="CLU_1694741_0_0_11"/>
<protein>
    <submittedName>
        <fullName evidence="2">Uncharacterized protein</fullName>
    </submittedName>
</protein>
<dbReference type="KEGG" id="tpr:Tpau_0630"/>
<name>D5USY1_TSUPD</name>
<dbReference type="STRING" id="521096.Tpau_0630"/>
<dbReference type="AlphaFoldDB" id="D5USY1"/>
<organism evidence="2 3">
    <name type="scientific">Tsukamurella paurometabola (strain ATCC 8368 / DSM 20162 / CCUG 35730 / CIP 100753 / JCM 10117 / KCTC 9821 / NBRC 16120 / NCIMB 702349 / NCTC 13040)</name>
    <name type="common">Corynebacterium paurometabolum</name>
    <dbReference type="NCBI Taxonomy" id="521096"/>
    <lineage>
        <taxon>Bacteria</taxon>
        <taxon>Bacillati</taxon>
        <taxon>Actinomycetota</taxon>
        <taxon>Actinomycetes</taxon>
        <taxon>Mycobacteriales</taxon>
        <taxon>Tsukamurellaceae</taxon>
        <taxon>Tsukamurella</taxon>
    </lineage>
</organism>